<dbReference type="Proteomes" id="UP000078343">
    <property type="component" value="Unassembled WGS sequence"/>
</dbReference>
<dbReference type="PROSITE" id="PS50076">
    <property type="entry name" value="DNAJ_2"/>
    <property type="match status" value="1"/>
</dbReference>
<sequence length="377" mass="42749">MANHYSVLGVSPDATLQQIKAAYTKLVLRAHPDKGGSQSVFVQIQAAWEVLRDPATRAKYDQECQNAQKPKHHGRDHTDSGRARYSRDYSQFYGSSYYEDSMPGDHYSYTGSGYRTGPNSNSWNGYRDSTAGSAYSSYYGSFAGDANYSDTKPRASSTPEPEDTSHHYRRDARENHRDSYSQTRRRDSTASPPPRRSRSSSPPPTMPSELDLKTVKALAEQASRNLIRYKELIDMLRSSTKSHPLSKDIQIKLEHVHLFLQNRELKLNHRVMEIKVYKISQQTKSLPENMEPFFASLWETIVKEDKETVSDVSMSVSRVSGDTSQWLRRRNVLEARGLEVTDDDKVTQDLIASTEALERLLTKVLLSAPGVAPQRSY</sequence>
<dbReference type="SMART" id="SM00271">
    <property type="entry name" value="DnaJ"/>
    <property type="match status" value="1"/>
</dbReference>
<dbReference type="PANTHER" id="PTHR24074">
    <property type="entry name" value="CO-CHAPERONE PROTEIN DJLA"/>
    <property type="match status" value="1"/>
</dbReference>
<feature type="compositionally biased region" description="Basic and acidic residues" evidence="1">
    <location>
        <begin position="163"/>
        <end position="188"/>
    </location>
</feature>
<evidence type="ECO:0000313" key="3">
    <source>
        <dbReference type="EMBL" id="OAP58838.1"/>
    </source>
</evidence>
<evidence type="ECO:0000256" key="1">
    <source>
        <dbReference type="SAM" id="MobiDB-lite"/>
    </source>
</evidence>
<evidence type="ECO:0000259" key="2">
    <source>
        <dbReference type="PROSITE" id="PS50076"/>
    </source>
</evidence>
<reference evidence="3 4" key="1">
    <citation type="submission" date="2016-04" db="EMBL/GenBank/DDBJ databases">
        <title>Draft genome of Fonsecaea erecta CBS 125763.</title>
        <authorList>
            <person name="Weiss V.A."/>
            <person name="Vicente V.A."/>
            <person name="Raittz R.T."/>
            <person name="Moreno L.F."/>
            <person name="De Souza E.M."/>
            <person name="Pedrosa F.O."/>
            <person name="Steffens M.B."/>
            <person name="Faoro H."/>
            <person name="Tadra-Sfeir M.Z."/>
            <person name="Najafzadeh M.J."/>
            <person name="Felipe M.S."/>
            <person name="Teixeira M."/>
            <person name="Sun J."/>
            <person name="Xi L."/>
            <person name="Gomes R."/>
            <person name="De Azevedo C.M."/>
            <person name="Salgado C.G."/>
            <person name="Da Silva M.B."/>
            <person name="Nascimento M.F."/>
            <person name="Queiroz-Telles F."/>
            <person name="Attili D.S."/>
            <person name="Gorbushina A."/>
        </authorList>
    </citation>
    <scope>NUCLEOTIDE SEQUENCE [LARGE SCALE GENOMIC DNA]</scope>
    <source>
        <strain evidence="3 4">CBS 125763</strain>
    </source>
</reference>
<feature type="domain" description="J" evidence="2">
    <location>
        <begin position="3"/>
        <end position="64"/>
    </location>
</feature>
<name>A0A178ZGD3_9EURO</name>
<dbReference type="InterPro" id="IPR036869">
    <property type="entry name" value="J_dom_sf"/>
</dbReference>
<comment type="caution">
    <text evidence="3">The sequence shown here is derived from an EMBL/GenBank/DDBJ whole genome shotgun (WGS) entry which is preliminary data.</text>
</comment>
<dbReference type="OrthoDB" id="442087at2759"/>
<feature type="compositionally biased region" description="Basic and acidic residues" evidence="1">
    <location>
        <begin position="76"/>
        <end position="85"/>
    </location>
</feature>
<feature type="region of interest" description="Disordered" evidence="1">
    <location>
        <begin position="146"/>
        <end position="210"/>
    </location>
</feature>
<dbReference type="GeneID" id="30010303"/>
<proteinExistence type="predicted"/>
<dbReference type="AlphaFoldDB" id="A0A178ZGD3"/>
<dbReference type="STRING" id="1367422.A0A178ZGD3"/>
<dbReference type="InterPro" id="IPR050817">
    <property type="entry name" value="DjlA_DnaK_co-chaperone"/>
</dbReference>
<accession>A0A178ZGD3</accession>
<feature type="region of interest" description="Disordered" evidence="1">
    <location>
        <begin position="62"/>
        <end position="85"/>
    </location>
</feature>
<evidence type="ECO:0000313" key="4">
    <source>
        <dbReference type="Proteomes" id="UP000078343"/>
    </source>
</evidence>
<protein>
    <recommendedName>
        <fullName evidence="2">J domain-containing protein</fullName>
    </recommendedName>
</protein>
<feature type="compositionally biased region" description="Polar residues" evidence="1">
    <location>
        <begin position="148"/>
        <end position="159"/>
    </location>
</feature>
<dbReference type="Pfam" id="PF00226">
    <property type="entry name" value="DnaJ"/>
    <property type="match status" value="1"/>
</dbReference>
<organism evidence="3 4">
    <name type="scientific">Fonsecaea erecta</name>
    <dbReference type="NCBI Taxonomy" id="1367422"/>
    <lineage>
        <taxon>Eukaryota</taxon>
        <taxon>Fungi</taxon>
        <taxon>Dikarya</taxon>
        <taxon>Ascomycota</taxon>
        <taxon>Pezizomycotina</taxon>
        <taxon>Eurotiomycetes</taxon>
        <taxon>Chaetothyriomycetidae</taxon>
        <taxon>Chaetothyriales</taxon>
        <taxon>Herpotrichiellaceae</taxon>
        <taxon>Fonsecaea</taxon>
    </lineage>
</organism>
<dbReference type="SUPFAM" id="SSF46565">
    <property type="entry name" value="Chaperone J-domain"/>
    <property type="match status" value="1"/>
</dbReference>
<dbReference type="InterPro" id="IPR018253">
    <property type="entry name" value="DnaJ_domain_CS"/>
</dbReference>
<gene>
    <name evidence="3" type="ORF">AYL99_06135</name>
</gene>
<dbReference type="EMBL" id="LVYI01000005">
    <property type="protein sequence ID" value="OAP58838.1"/>
    <property type="molecule type" value="Genomic_DNA"/>
</dbReference>
<dbReference type="Gene3D" id="1.10.287.110">
    <property type="entry name" value="DnaJ domain"/>
    <property type="match status" value="1"/>
</dbReference>
<dbReference type="RefSeq" id="XP_018692205.1">
    <property type="nucleotide sequence ID" value="XM_018837645.1"/>
</dbReference>
<dbReference type="CDD" id="cd06257">
    <property type="entry name" value="DnaJ"/>
    <property type="match status" value="1"/>
</dbReference>
<dbReference type="PROSITE" id="PS00636">
    <property type="entry name" value="DNAJ_1"/>
    <property type="match status" value="1"/>
</dbReference>
<dbReference type="InterPro" id="IPR001623">
    <property type="entry name" value="DnaJ_domain"/>
</dbReference>
<keyword evidence="4" id="KW-1185">Reference proteome</keyword>
<dbReference type="PRINTS" id="PR00625">
    <property type="entry name" value="JDOMAIN"/>
</dbReference>